<dbReference type="EMBL" id="GBXM01040662">
    <property type="protein sequence ID" value="JAH67915.1"/>
    <property type="molecule type" value="Transcribed_RNA"/>
</dbReference>
<reference evidence="1" key="2">
    <citation type="journal article" date="2015" name="Fish Shellfish Immunol.">
        <title>Early steps in the European eel (Anguilla anguilla)-Vibrio vulnificus interaction in the gills: Role of the RtxA13 toxin.</title>
        <authorList>
            <person name="Callol A."/>
            <person name="Pajuelo D."/>
            <person name="Ebbesson L."/>
            <person name="Teles M."/>
            <person name="MacKenzie S."/>
            <person name="Amaro C."/>
        </authorList>
    </citation>
    <scope>NUCLEOTIDE SEQUENCE</scope>
</reference>
<organism evidence="1">
    <name type="scientific">Anguilla anguilla</name>
    <name type="common">European freshwater eel</name>
    <name type="synonym">Muraena anguilla</name>
    <dbReference type="NCBI Taxonomy" id="7936"/>
    <lineage>
        <taxon>Eukaryota</taxon>
        <taxon>Metazoa</taxon>
        <taxon>Chordata</taxon>
        <taxon>Craniata</taxon>
        <taxon>Vertebrata</taxon>
        <taxon>Euteleostomi</taxon>
        <taxon>Actinopterygii</taxon>
        <taxon>Neopterygii</taxon>
        <taxon>Teleostei</taxon>
        <taxon>Anguilliformes</taxon>
        <taxon>Anguillidae</taxon>
        <taxon>Anguilla</taxon>
    </lineage>
</organism>
<name>A0A0E9URV3_ANGAN</name>
<evidence type="ECO:0000313" key="1">
    <source>
        <dbReference type="EMBL" id="JAH67915.1"/>
    </source>
</evidence>
<sequence>MNEWQSITREDTQCLVMSVSKTSGSHRMQRIFNQVLQHDDFI</sequence>
<accession>A0A0E9URV3</accession>
<proteinExistence type="predicted"/>
<protein>
    <submittedName>
        <fullName evidence="1">Uncharacterized protein</fullName>
    </submittedName>
</protein>
<dbReference type="AlphaFoldDB" id="A0A0E9URV3"/>
<reference evidence="1" key="1">
    <citation type="submission" date="2014-11" db="EMBL/GenBank/DDBJ databases">
        <authorList>
            <person name="Amaro Gonzalez C."/>
        </authorList>
    </citation>
    <scope>NUCLEOTIDE SEQUENCE</scope>
</reference>